<name>A0A6C0HPX4_9ZZZZ</name>
<accession>A0A6C0HPX4</accession>
<dbReference type="EMBL" id="MN739997">
    <property type="protein sequence ID" value="QHT82196.1"/>
    <property type="molecule type" value="Genomic_DNA"/>
</dbReference>
<organism evidence="1">
    <name type="scientific">viral metagenome</name>
    <dbReference type="NCBI Taxonomy" id="1070528"/>
    <lineage>
        <taxon>unclassified sequences</taxon>
        <taxon>metagenomes</taxon>
        <taxon>organismal metagenomes</taxon>
    </lineage>
</organism>
<proteinExistence type="predicted"/>
<reference evidence="1" key="1">
    <citation type="journal article" date="2020" name="Nature">
        <title>Giant virus diversity and host interactions through global metagenomics.</title>
        <authorList>
            <person name="Schulz F."/>
            <person name="Roux S."/>
            <person name="Paez-Espino D."/>
            <person name="Jungbluth S."/>
            <person name="Walsh D.A."/>
            <person name="Denef V.J."/>
            <person name="McMahon K.D."/>
            <person name="Konstantinidis K.T."/>
            <person name="Eloe-Fadrosh E.A."/>
            <person name="Kyrpides N.C."/>
            <person name="Woyke T."/>
        </authorList>
    </citation>
    <scope>NUCLEOTIDE SEQUENCE</scope>
    <source>
        <strain evidence="1">GVMAG-M-3300023184-161</strain>
    </source>
</reference>
<evidence type="ECO:0000313" key="1">
    <source>
        <dbReference type="EMBL" id="QHT82196.1"/>
    </source>
</evidence>
<sequence>MYNTDFICTYKLMGSEEDCKLMYQIQLLQAFGIDQMNEEIVNLELCNLFDKIKNYNTLSLIIEKYSKSEYISNILNSLNPGEEDGKAFIFTVLFQYDYFDLIHKSLCEFLNTGIISDKTSDEFIRCINLQ</sequence>
<protein>
    <submittedName>
        <fullName evidence="1">Uncharacterized protein</fullName>
    </submittedName>
</protein>
<dbReference type="AlphaFoldDB" id="A0A6C0HPX4"/>